<organism evidence="1 2">
    <name type="scientific">Citrus sinensis</name>
    <name type="common">Sweet orange</name>
    <name type="synonym">Citrus aurantium var. sinensis</name>
    <dbReference type="NCBI Taxonomy" id="2711"/>
    <lineage>
        <taxon>Eukaryota</taxon>
        <taxon>Viridiplantae</taxon>
        <taxon>Streptophyta</taxon>
        <taxon>Embryophyta</taxon>
        <taxon>Tracheophyta</taxon>
        <taxon>Spermatophyta</taxon>
        <taxon>Magnoliopsida</taxon>
        <taxon>eudicotyledons</taxon>
        <taxon>Gunneridae</taxon>
        <taxon>Pentapetalae</taxon>
        <taxon>rosids</taxon>
        <taxon>malvids</taxon>
        <taxon>Sapindales</taxon>
        <taxon>Rutaceae</taxon>
        <taxon>Aurantioideae</taxon>
        <taxon>Citrus</taxon>
    </lineage>
</organism>
<sequence length="68" mass="7904">MTLCCTCCLEQNLFLGHYWVANARPCGFMLLGTHLYSQKKTQISHFNDFVEAANARDTCTCFEFLWFL</sequence>
<dbReference type="Proteomes" id="UP000027120">
    <property type="component" value="Unassembled WGS sequence"/>
</dbReference>
<dbReference type="AlphaFoldDB" id="A0A067EX47"/>
<reference evidence="1 2" key="1">
    <citation type="submission" date="2014-04" db="EMBL/GenBank/DDBJ databases">
        <authorList>
            <consortium name="International Citrus Genome Consortium"/>
            <person name="Gmitter F."/>
            <person name="Chen C."/>
            <person name="Farmerie W."/>
            <person name="Harkins T."/>
            <person name="Desany B."/>
            <person name="Mohiuddin M."/>
            <person name="Kodira C."/>
            <person name="Borodovsky M."/>
            <person name="Lomsadze A."/>
            <person name="Burns P."/>
            <person name="Jenkins J."/>
            <person name="Prochnik S."/>
            <person name="Shu S."/>
            <person name="Chapman J."/>
            <person name="Pitluck S."/>
            <person name="Schmutz J."/>
            <person name="Rokhsar D."/>
        </authorList>
    </citation>
    <scope>NUCLEOTIDE SEQUENCE</scope>
</reference>
<dbReference type="EMBL" id="KK784983">
    <property type="protein sequence ID" value="KDO55536.1"/>
    <property type="molecule type" value="Genomic_DNA"/>
</dbReference>
<proteinExistence type="predicted"/>
<name>A0A067EX47_CITSI</name>
<protein>
    <submittedName>
        <fullName evidence="1">Uncharacterized protein</fullName>
    </submittedName>
</protein>
<keyword evidence="2" id="KW-1185">Reference proteome</keyword>
<evidence type="ECO:0000313" key="1">
    <source>
        <dbReference type="EMBL" id="KDO55536.1"/>
    </source>
</evidence>
<gene>
    <name evidence="1" type="ORF">CISIN_1g035302mg</name>
</gene>
<evidence type="ECO:0000313" key="2">
    <source>
        <dbReference type="Proteomes" id="UP000027120"/>
    </source>
</evidence>
<accession>A0A067EX47</accession>